<dbReference type="InterPro" id="IPR027417">
    <property type="entry name" value="P-loop_NTPase"/>
</dbReference>
<dbReference type="GO" id="GO:0005524">
    <property type="term" value="F:ATP binding"/>
    <property type="evidence" value="ECO:0007669"/>
    <property type="project" value="UniProtKB-KW"/>
</dbReference>
<dbReference type="SMART" id="SM00382">
    <property type="entry name" value="AAA"/>
    <property type="match status" value="1"/>
</dbReference>
<feature type="transmembrane region" description="Helical" evidence="11">
    <location>
        <begin position="23"/>
        <end position="48"/>
    </location>
</feature>
<keyword evidence="4" id="KW-0997">Cell inner membrane</keyword>
<dbReference type="InterPro" id="IPR003439">
    <property type="entry name" value="ABC_transporter-like_ATP-bd"/>
</dbReference>
<keyword evidence="8 11" id="KW-1133">Transmembrane helix</keyword>
<evidence type="ECO:0000313" key="14">
    <source>
        <dbReference type="EMBL" id="MCC2031572.1"/>
    </source>
</evidence>
<dbReference type="Proteomes" id="UP001139354">
    <property type="component" value="Unassembled WGS sequence"/>
</dbReference>
<keyword evidence="2" id="KW-0813">Transport</keyword>
<evidence type="ECO:0000256" key="10">
    <source>
        <dbReference type="ARBA" id="ARBA00023455"/>
    </source>
</evidence>
<dbReference type="FunFam" id="3.40.50.300:FF:000221">
    <property type="entry name" value="Multidrug ABC transporter ATP-binding protein"/>
    <property type="match status" value="1"/>
</dbReference>
<evidence type="ECO:0000256" key="6">
    <source>
        <dbReference type="ARBA" id="ARBA00022741"/>
    </source>
</evidence>
<evidence type="ECO:0000256" key="5">
    <source>
        <dbReference type="ARBA" id="ARBA00022692"/>
    </source>
</evidence>
<dbReference type="EMBL" id="JAGTTN010000001">
    <property type="protein sequence ID" value="MCC2031572.1"/>
    <property type="molecule type" value="Genomic_DNA"/>
</dbReference>
<dbReference type="PANTHER" id="PTHR43394">
    <property type="entry name" value="ATP-DEPENDENT PERMEASE MDL1, MITOCHONDRIAL"/>
    <property type="match status" value="1"/>
</dbReference>
<dbReference type="InterPro" id="IPR017871">
    <property type="entry name" value="ABC_transporter-like_CS"/>
</dbReference>
<dbReference type="InterPro" id="IPR039421">
    <property type="entry name" value="Type_1_exporter"/>
</dbReference>
<dbReference type="InterPro" id="IPR003593">
    <property type="entry name" value="AAA+_ATPase"/>
</dbReference>
<evidence type="ECO:0000256" key="9">
    <source>
        <dbReference type="ARBA" id="ARBA00023136"/>
    </source>
</evidence>
<feature type="transmembrane region" description="Helical" evidence="11">
    <location>
        <begin position="252"/>
        <end position="271"/>
    </location>
</feature>
<evidence type="ECO:0000256" key="3">
    <source>
        <dbReference type="ARBA" id="ARBA00022475"/>
    </source>
</evidence>
<feature type="transmembrane region" description="Helical" evidence="11">
    <location>
        <begin position="283"/>
        <end position="306"/>
    </location>
</feature>
<evidence type="ECO:0000256" key="7">
    <source>
        <dbReference type="ARBA" id="ARBA00022840"/>
    </source>
</evidence>
<evidence type="ECO:0000313" key="15">
    <source>
        <dbReference type="Proteomes" id="UP001139354"/>
    </source>
</evidence>
<dbReference type="InterPro" id="IPR011527">
    <property type="entry name" value="ABC1_TM_dom"/>
</dbReference>
<dbReference type="GO" id="GO:0005886">
    <property type="term" value="C:plasma membrane"/>
    <property type="evidence" value="ECO:0007669"/>
    <property type="project" value="UniProtKB-SubCell"/>
</dbReference>
<sequence length="579" mass="62879">MEVRAAAPVRSLFAMLRPYRGRVIAAAFFHVLKDAPLWVIPVFTAMIIDTVVAGDDIPRLMILVAAASLVLLQNYPNHLIYVRLYSRVYRSVGADIRNALTERLQGLSIGYHSRRSASIIQTKMVRDVENIELLMQQVFPVVAVAGSILIGSIAVTAVQAPAFLLVYALTVPIAAGLVAGMRTRAARRNERFRAEVEQLSSTVSEMASLIPITRAHGLERTATERVSATAQRVKTAGMALDRLNGRFETTSWVAFNILSMLCLGFAGYAAMSGILPISPGQVVLLSTYFATLTTAVSQLVGLTPVLSKGLESMKSIAEIVEDPDIERNDGKRGVDSVSGTIRFEGVTYSFPDDDRVALDGLDLEIEPGETIAFVGPSGSGKSTTLNLVLGFIRPTTGRLLIDGADAETLDMRTVRRFMSVVPQESVLFEGSIRDNVTFGLVDVTDERVEAALRDAQAMEIVENLPDGWHTRVGPRGARLSGGQRQRLAIARALIRDPRILLLDEATSALDSTSEAQIQTALAVLRRGRTSLVVAHRLSTVRDADRIVVMERGRIVEIGTHGRLLADGGSYARLHAAQTR</sequence>
<evidence type="ECO:0000256" key="1">
    <source>
        <dbReference type="ARBA" id="ARBA00004429"/>
    </source>
</evidence>
<dbReference type="GO" id="GO:0016887">
    <property type="term" value="F:ATP hydrolysis activity"/>
    <property type="evidence" value="ECO:0007669"/>
    <property type="project" value="InterPro"/>
</dbReference>
<feature type="transmembrane region" description="Helical" evidence="11">
    <location>
        <begin position="161"/>
        <end position="181"/>
    </location>
</feature>
<keyword evidence="7 14" id="KW-0067">ATP-binding</keyword>
<protein>
    <submittedName>
        <fullName evidence="14">ABC transporter ATP-binding protein</fullName>
    </submittedName>
</protein>
<reference evidence="14" key="1">
    <citation type="submission" date="2021-04" db="EMBL/GenBank/DDBJ databases">
        <title>Microbacterium tenobrionis sp. nov. and Microbacterium allomyrinae sp. nov., isolated from larvae of Tenobrio molitor and Allomyrina dichotoma, respectively.</title>
        <authorList>
            <person name="Lee S.D."/>
        </authorList>
    </citation>
    <scope>NUCLEOTIDE SEQUENCE</scope>
    <source>
        <strain evidence="14">BWT-G7</strain>
    </source>
</reference>
<gene>
    <name evidence="14" type="ORF">KEC57_05165</name>
</gene>
<dbReference type="Gene3D" id="3.40.50.300">
    <property type="entry name" value="P-loop containing nucleotide triphosphate hydrolases"/>
    <property type="match status" value="1"/>
</dbReference>
<dbReference type="SUPFAM" id="SSF90123">
    <property type="entry name" value="ABC transporter transmembrane region"/>
    <property type="match status" value="1"/>
</dbReference>
<dbReference type="PROSITE" id="PS00211">
    <property type="entry name" value="ABC_TRANSPORTER_1"/>
    <property type="match status" value="1"/>
</dbReference>
<feature type="transmembrane region" description="Helical" evidence="11">
    <location>
        <begin position="133"/>
        <end position="155"/>
    </location>
</feature>
<keyword evidence="5 11" id="KW-0812">Transmembrane</keyword>
<keyword evidence="3" id="KW-1003">Cell membrane</keyword>
<evidence type="ECO:0000256" key="4">
    <source>
        <dbReference type="ARBA" id="ARBA00022519"/>
    </source>
</evidence>
<evidence type="ECO:0000256" key="11">
    <source>
        <dbReference type="SAM" id="Phobius"/>
    </source>
</evidence>
<comment type="caution">
    <text evidence="14">The sequence shown here is derived from an EMBL/GenBank/DDBJ whole genome shotgun (WGS) entry which is preliminary data.</text>
</comment>
<dbReference type="Gene3D" id="1.20.1560.10">
    <property type="entry name" value="ABC transporter type 1, transmembrane domain"/>
    <property type="match status" value="1"/>
</dbReference>
<accession>A0A9X1S2N0</accession>
<dbReference type="GO" id="GO:0015421">
    <property type="term" value="F:ABC-type oligopeptide transporter activity"/>
    <property type="evidence" value="ECO:0007669"/>
    <property type="project" value="TreeGrafter"/>
</dbReference>
<dbReference type="Pfam" id="PF00005">
    <property type="entry name" value="ABC_tran"/>
    <property type="match status" value="1"/>
</dbReference>
<feature type="domain" description="ABC transporter" evidence="12">
    <location>
        <begin position="341"/>
        <end position="576"/>
    </location>
</feature>
<evidence type="ECO:0000256" key="8">
    <source>
        <dbReference type="ARBA" id="ARBA00022989"/>
    </source>
</evidence>
<feature type="domain" description="ABC transmembrane type-1" evidence="13">
    <location>
        <begin position="39"/>
        <end position="308"/>
    </location>
</feature>
<dbReference type="InterPro" id="IPR036640">
    <property type="entry name" value="ABC1_TM_sf"/>
</dbReference>
<evidence type="ECO:0000256" key="2">
    <source>
        <dbReference type="ARBA" id="ARBA00022448"/>
    </source>
</evidence>
<evidence type="ECO:0000259" key="12">
    <source>
        <dbReference type="PROSITE" id="PS50893"/>
    </source>
</evidence>
<proteinExistence type="inferred from homology"/>
<dbReference type="PANTHER" id="PTHR43394:SF1">
    <property type="entry name" value="ATP-BINDING CASSETTE SUB-FAMILY B MEMBER 10, MITOCHONDRIAL"/>
    <property type="match status" value="1"/>
</dbReference>
<dbReference type="SUPFAM" id="SSF52540">
    <property type="entry name" value="P-loop containing nucleoside triphosphate hydrolases"/>
    <property type="match status" value="1"/>
</dbReference>
<keyword evidence="15" id="KW-1185">Reference proteome</keyword>
<dbReference type="CDD" id="cd07346">
    <property type="entry name" value="ABC_6TM_exporters"/>
    <property type="match status" value="1"/>
</dbReference>
<dbReference type="PROSITE" id="PS50893">
    <property type="entry name" value="ABC_TRANSPORTER_2"/>
    <property type="match status" value="1"/>
</dbReference>
<feature type="transmembrane region" description="Helical" evidence="11">
    <location>
        <begin position="60"/>
        <end position="81"/>
    </location>
</feature>
<comment type="similarity">
    <text evidence="10">Belongs to the ABC transporter superfamily. Siderophore-Fe(3+) uptake transporter (SIUT) (TC 3.A.1.21) family.</text>
</comment>
<dbReference type="Pfam" id="PF00664">
    <property type="entry name" value="ABC_membrane"/>
    <property type="match status" value="1"/>
</dbReference>
<dbReference type="PROSITE" id="PS50929">
    <property type="entry name" value="ABC_TM1F"/>
    <property type="match status" value="1"/>
</dbReference>
<comment type="subcellular location">
    <subcellularLocation>
        <location evidence="1">Cell inner membrane</location>
        <topology evidence="1">Multi-pass membrane protein</topology>
    </subcellularLocation>
</comment>
<keyword evidence="9 11" id="KW-0472">Membrane</keyword>
<keyword evidence="6" id="KW-0547">Nucleotide-binding</keyword>
<name>A0A9X1S2N0_9MICO</name>
<dbReference type="AlphaFoldDB" id="A0A9X1S2N0"/>
<evidence type="ECO:0000259" key="13">
    <source>
        <dbReference type="PROSITE" id="PS50929"/>
    </source>
</evidence>
<organism evidence="14 15">
    <name type="scientific">Microbacterium allomyrinae</name>
    <dbReference type="NCBI Taxonomy" id="2830666"/>
    <lineage>
        <taxon>Bacteria</taxon>
        <taxon>Bacillati</taxon>
        <taxon>Actinomycetota</taxon>
        <taxon>Actinomycetes</taxon>
        <taxon>Micrococcales</taxon>
        <taxon>Microbacteriaceae</taxon>
        <taxon>Microbacterium</taxon>
    </lineage>
</organism>